<feature type="transmembrane region" description="Helical" evidence="7">
    <location>
        <begin position="340"/>
        <end position="361"/>
    </location>
</feature>
<evidence type="ECO:0000256" key="7">
    <source>
        <dbReference type="SAM" id="Phobius"/>
    </source>
</evidence>
<dbReference type="Proteomes" id="UP000277294">
    <property type="component" value="Unassembled WGS sequence"/>
</dbReference>
<dbReference type="RefSeq" id="WP_124078663.1">
    <property type="nucleotide sequence ID" value="NZ_UWPJ01000012.1"/>
</dbReference>
<proteinExistence type="predicted"/>
<evidence type="ECO:0000313" key="10">
    <source>
        <dbReference type="EMBL" id="VCU69319.1"/>
    </source>
</evidence>
<sequence length="374" mass="39103">MLARKTLIHEWPRFLPAVVAVAFSGLLLLAQAGLVLGIFGNAAVYITGSNADLWIGSPGTQSIDQGLPLSPEVELPMRMDPAVAAIEPFYLRYAEWRNPEAGGGMSVAVSGIDVRPQALLFAKVLSADLRARLAETGTIIVDRADLDKLGARLGGQASLNGHPVRIVGVTRGLRALDGANVLASADTARLISAPGDGDLPTYFAARLRDPRQAETVRQRLSGHRSFGAYEVWTSEAFSKTTQLYWLLQTGAGAGVLFLAGVVFLAGAAITSQTLIAAIAGSLRAYATLKAMGVSAASLRNVVLQQAFGVGVTGVALAALLCAALLAVARHQNVPVRMTPGVALICGALVMAIALISGLLAVRRVQKEDPASLLR</sequence>
<keyword evidence="11" id="KW-1185">Reference proteome</keyword>
<evidence type="ECO:0000256" key="1">
    <source>
        <dbReference type="ARBA" id="ARBA00004651"/>
    </source>
</evidence>
<keyword evidence="3" id="KW-1003">Cell membrane</keyword>
<feature type="domain" description="MacB-like periplasmic core" evidence="9">
    <location>
        <begin position="18"/>
        <end position="220"/>
    </location>
</feature>
<dbReference type="InterPro" id="IPR003838">
    <property type="entry name" value="ABC3_permease_C"/>
</dbReference>
<protein>
    <submittedName>
        <fullName evidence="10">FtsX-like permease family protein</fullName>
    </submittedName>
</protein>
<gene>
    <name evidence="10" type="ORF">PIGHUM_01380</name>
</gene>
<evidence type="ECO:0000259" key="8">
    <source>
        <dbReference type="Pfam" id="PF02687"/>
    </source>
</evidence>
<feature type="transmembrane region" description="Helical" evidence="7">
    <location>
        <begin position="256"/>
        <end position="285"/>
    </location>
</feature>
<organism evidence="10 11">
    <name type="scientific">Pigmentiphaga humi</name>
    <dbReference type="NCBI Taxonomy" id="2478468"/>
    <lineage>
        <taxon>Bacteria</taxon>
        <taxon>Pseudomonadati</taxon>
        <taxon>Pseudomonadota</taxon>
        <taxon>Betaproteobacteria</taxon>
        <taxon>Burkholderiales</taxon>
        <taxon>Alcaligenaceae</taxon>
        <taxon>Pigmentiphaga</taxon>
    </lineage>
</organism>
<dbReference type="InterPro" id="IPR025857">
    <property type="entry name" value="MacB_PCD"/>
</dbReference>
<accession>A0A3P4AZ15</accession>
<evidence type="ECO:0000256" key="4">
    <source>
        <dbReference type="ARBA" id="ARBA00022692"/>
    </source>
</evidence>
<comment type="subcellular location">
    <subcellularLocation>
        <location evidence="1">Cell membrane</location>
        <topology evidence="1">Multi-pass membrane protein</topology>
    </subcellularLocation>
</comment>
<keyword evidence="2" id="KW-0813">Transport</keyword>
<feature type="transmembrane region" description="Helical" evidence="7">
    <location>
        <begin position="306"/>
        <end position="328"/>
    </location>
</feature>
<reference evidence="10 11" key="1">
    <citation type="submission" date="2018-10" db="EMBL/GenBank/DDBJ databases">
        <authorList>
            <person name="Criscuolo A."/>
        </authorList>
    </citation>
    <scope>NUCLEOTIDE SEQUENCE [LARGE SCALE GENOMIC DNA]</scope>
    <source>
        <strain evidence="10">DnA1</strain>
    </source>
</reference>
<evidence type="ECO:0000256" key="5">
    <source>
        <dbReference type="ARBA" id="ARBA00022989"/>
    </source>
</evidence>
<dbReference type="InterPro" id="IPR051125">
    <property type="entry name" value="ABC-4/HrtB_transporter"/>
</dbReference>
<keyword evidence="5 7" id="KW-1133">Transmembrane helix</keyword>
<dbReference type="GO" id="GO:0005886">
    <property type="term" value="C:plasma membrane"/>
    <property type="evidence" value="ECO:0007669"/>
    <property type="project" value="UniProtKB-SubCell"/>
</dbReference>
<evidence type="ECO:0000256" key="3">
    <source>
        <dbReference type="ARBA" id="ARBA00022475"/>
    </source>
</evidence>
<dbReference type="Pfam" id="PF02687">
    <property type="entry name" value="FtsX"/>
    <property type="match status" value="1"/>
</dbReference>
<dbReference type="EMBL" id="UWPJ01000012">
    <property type="protein sequence ID" value="VCU69319.1"/>
    <property type="molecule type" value="Genomic_DNA"/>
</dbReference>
<keyword evidence="6 7" id="KW-0472">Membrane</keyword>
<dbReference type="OrthoDB" id="8578584at2"/>
<dbReference type="AlphaFoldDB" id="A0A3P4AZ15"/>
<dbReference type="PANTHER" id="PTHR43738:SF1">
    <property type="entry name" value="HEMIN TRANSPORT SYSTEM PERMEASE PROTEIN HRTB-RELATED"/>
    <property type="match status" value="1"/>
</dbReference>
<keyword evidence="4 7" id="KW-0812">Transmembrane</keyword>
<evidence type="ECO:0000313" key="11">
    <source>
        <dbReference type="Proteomes" id="UP000277294"/>
    </source>
</evidence>
<evidence type="ECO:0000259" key="9">
    <source>
        <dbReference type="Pfam" id="PF12704"/>
    </source>
</evidence>
<feature type="domain" description="ABC3 transporter permease C-terminal" evidence="8">
    <location>
        <begin position="257"/>
        <end position="368"/>
    </location>
</feature>
<dbReference type="Pfam" id="PF12704">
    <property type="entry name" value="MacB_PCD"/>
    <property type="match status" value="1"/>
</dbReference>
<name>A0A3P4AZ15_9BURK</name>
<evidence type="ECO:0000256" key="6">
    <source>
        <dbReference type="ARBA" id="ARBA00023136"/>
    </source>
</evidence>
<evidence type="ECO:0000256" key="2">
    <source>
        <dbReference type="ARBA" id="ARBA00022448"/>
    </source>
</evidence>
<dbReference type="PANTHER" id="PTHR43738">
    <property type="entry name" value="ABC TRANSPORTER, MEMBRANE PROTEIN"/>
    <property type="match status" value="1"/>
</dbReference>